<accession>A0ABR6FSS4</accession>
<dbReference type="InterPro" id="IPR015422">
    <property type="entry name" value="PyrdxlP-dep_Trfase_small"/>
</dbReference>
<evidence type="ECO:0000313" key="5">
    <source>
        <dbReference type="EMBL" id="MBB2930483.1"/>
    </source>
</evidence>
<evidence type="ECO:0000256" key="1">
    <source>
        <dbReference type="ARBA" id="ARBA00001933"/>
    </source>
</evidence>
<dbReference type="EMBL" id="JACHVZ010000014">
    <property type="protein sequence ID" value="MBB2930483.1"/>
    <property type="molecule type" value="Genomic_DNA"/>
</dbReference>
<dbReference type="Pfam" id="PF00202">
    <property type="entry name" value="Aminotran_3"/>
    <property type="match status" value="1"/>
</dbReference>
<keyword evidence="6" id="KW-1185">Reference proteome</keyword>
<dbReference type="RefSeq" id="WP_110385740.1">
    <property type="nucleotide sequence ID" value="NZ_JACHVZ010000014.1"/>
</dbReference>
<keyword evidence="2 5" id="KW-0808">Transferase</keyword>
<organism evidence="5 6">
    <name type="scientific">Paraburkholderia silvatlantica</name>
    <dbReference type="NCBI Taxonomy" id="321895"/>
    <lineage>
        <taxon>Bacteria</taxon>
        <taxon>Pseudomonadati</taxon>
        <taxon>Pseudomonadota</taxon>
        <taxon>Betaproteobacteria</taxon>
        <taxon>Burkholderiales</taxon>
        <taxon>Burkholderiaceae</taxon>
        <taxon>Paraburkholderia</taxon>
    </lineage>
</organism>
<reference evidence="5 6" key="1">
    <citation type="submission" date="2020-08" db="EMBL/GenBank/DDBJ databases">
        <title>Genomic Encyclopedia of Type Strains, Phase IV (KMG-V): Genome sequencing to study the core and pangenomes of soil and plant-associated prokaryotes.</title>
        <authorList>
            <person name="Whitman W."/>
        </authorList>
    </citation>
    <scope>NUCLEOTIDE SEQUENCE [LARGE SCALE GENOMIC DNA]</scope>
    <source>
        <strain evidence="5 6">SRMrh-85</strain>
    </source>
</reference>
<dbReference type="Proteomes" id="UP000533533">
    <property type="component" value="Unassembled WGS sequence"/>
</dbReference>
<dbReference type="PIRSF" id="PIRSF000521">
    <property type="entry name" value="Transaminase_4ab_Lys_Orn"/>
    <property type="match status" value="1"/>
</dbReference>
<comment type="cofactor">
    <cofactor evidence="1">
        <name>pyridoxal 5'-phosphate</name>
        <dbReference type="ChEBI" id="CHEBI:597326"/>
    </cofactor>
</comment>
<evidence type="ECO:0000256" key="3">
    <source>
        <dbReference type="ARBA" id="ARBA00022898"/>
    </source>
</evidence>
<dbReference type="Gene3D" id="3.90.1150.10">
    <property type="entry name" value="Aspartate Aminotransferase, domain 1"/>
    <property type="match status" value="1"/>
</dbReference>
<name>A0ABR6FSS4_9BURK</name>
<dbReference type="PANTHER" id="PTHR11986:SF121">
    <property type="entry name" value="BLR3010 PROTEIN"/>
    <property type="match status" value="1"/>
</dbReference>
<comment type="similarity">
    <text evidence="4">Belongs to the class-III pyridoxal-phosphate-dependent aminotransferase family.</text>
</comment>
<gene>
    <name evidence="5" type="ORF">FHX59_004946</name>
</gene>
<keyword evidence="2 5" id="KW-0032">Aminotransferase</keyword>
<proteinExistence type="inferred from homology"/>
<dbReference type="Gene3D" id="3.40.640.10">
    <property type="entry name" value="Type I PLP-dependent aspartate aminotransferase-like (Major domain)"/>
    <property type="match status" value="1"/>
</dbReference>
<dbReference type="CDD" id="cd00610">
    <property type="entry name" value="OAT_like"/>
    <property type="match status" value="1"/>
</dbReference>
<dbReference type="InterPro" id="IPR015424">
    <property type="entry name" value="PyrdxlP-dep_Trfase"/>
</dbReference>
<dbReference type="GO" id="GO:0008483">
    <property type="term" value="F:transaminase activity"/>
    <property type="evidence" value="ECO:0007669"/>
    <property type="project" value="UniProtKB-KW"/>
</dbReference>
<dbReference type="InterPro" id="IPR005814">
    <property type="entry name" value="Aminotrans_3"/>
</dbReference>
<sequence>MEDQAADAAIYERFVNPAWSNIVRSTGLDMKPVRASGSWLYMEDGRKILDFVTGYGAMPLGHNPFALLERFSSDLQTLLPNLNPLGISADAGELAKKLIELAGIVDGKVYFGNGGVDAVEAALKFSMVHTGRTGIVTIEGGFHGLSLTATWLAGSDFWRRDLPAPPAQFKQSPLGDTDSIGSLLANNDVAAVLLEPVQGTAGARVWKQCDLMKVADLCAKHGTVLIFDEILCGIARTGHWFAYQTLDVPAPQIVLISKALTGGIFPVSAVLMQDAIYRSVFARDSAAKIHGATFSGNRLGMRCGSHVLSLLHELDICSNVQIRGEYLKLGIDRLGSKLGFSCEGIGLARSIHAMPECVHRFGDDVAVQLWHALLTRNVLTIPAAHDLTSVRLLPPLNVTADEVDLFLRIFDDVLQDLFSEEGAA</sequence>
<evidence type="ECO:0000256" key="4">
    <source>
        <dbReference type="RuleBase" id="RU003560"/>
    </source>
</evidence>
<protein>
    <submittedName>
        <fullName evidence="5">Acetylornithine/succinyldiaminopimelate/putresci ne aminotransferase</fullName>
    </submittedName>
</protein>
<dbReference type="SUPFAM" id="SSF53383">
    <property type="entry name" value="PLP-dependent transferases"/>
    <property type="match status" value="1"/>
</dbReference>
<evidence type="ECO:0000256" key="2">
    <source>
        <dbReference type="ARBA" id="ARBA00022576"/>
    </source>
</evidence>
<evidence type="ECO:0000313" key="6">
    <source>
        <dbReference type="Proteomes" id="UP000533533"/>
    </source>
</evidence>
<keyword evidence="3 4" id="KW-0663">Pyridoxal phosphate</keyword>
<dbReference type="PANTHER" id="PTHR11986">
    <property type="entry name" value="AMINOTRANSFERASE CLASS III"/>
    <property type="match status" value="1"/>
</dbReference>
<dbReference type="InterPro" id="IPR015421">
    <property type="entry name" value="PyrdxlP-dep_Trfase_major"/>
</dbReference>
<dbReference type="InterPro" id="IPR050103">
    <property type="entry name" value="Class-III_PLP-dep_AT"/>
</dbReference>
<comment type="caution">
    <text evidence="5">The sequence shown here is derived from an EMBL/GenBank/DDBJ whole genome shotgun (WGS) entry which is preliminary data.</text>
</comment>